<evidence type="ECO:0000256" key="1">
    <source>
        <dbReference type="SAM" id="MobiDB-lite"/>
    </source>
</evidence>
<sequence>MLAKKEEKIYLGPHGAPPSLSKQQAPRKLRFKQKMKEADKKFGGSGRENKVENLRELVGGGSTRLPSPTMTKGSPRDWLDPHCHESQFQKRH</sequence>
<comment type="caution">
    <text evidence="2">The sequence shown here is derived from an EMBL/GenBank/DDBJ whole genome shotgun (WGS) entry which is preliminary data.</text>
</comment>
<accession>A0AAN7KMF0</accession>
<evidence type="ECO:0000313" key="3">
    <source>
        <dbReference type="Proteomes" id="UP001345219"/>
    </source>
</evidence>
<evidence type="ECO:0000313" key="2">
    <source>
        <dbReference type="EMBL" id="KAK4767789.1"/>
    </source>
</evidence>
<feature type="region of interest" description="Disordered" evidence="1">
    <location>
        <begin position="1"/>
        <end position="92"/>
    </location>
</feature>
<organism evidence="2 3">
    <name type="scientific">Trapa incisa</name>
    <dbReference type="NCBI Taxonomy" id="236973"/>
    <lineage>
        <taxon>Eukaryota</taxon>
        <taxon>Viridiplantae</taxon>
        <taxon>Streptophyta</taxon>
        <taxon>Embryophyta</taxon>
        <taxon>Tracheophyta</taxon>
        <taxon>Spermatophyta</taxon>
        <taxon>Magnoliopsida</taxon>
        <taxon>eudicotyledons</taxon>
        <taxon>Gunneridae</taxon>
        <taxon>Pentapetalae</taxon>
        <taxon>rosids</taxon>
        <taxon>malvids</taxon>
        <taxon>Myrtales</taxon>
        <taxon>Lythraceae</taxon>
        <taxon>Trapa</taxon>
    </lineage>
</organism>
<dbReference type="EMBL" id="JAXIOK010000006">
    <property type="protein sequence ID" value="KAK4767789.1"/>
    <property type="molecule type" value="Genomic_DNA"/>
</dbReference>
<reference evidence="2 3" key="1">
    <citation type="journal article" date="2023" name="Hortic Res">
        <title>Pangenome of water caltrop reveals structural variations and asymmetric subgenome divergence after allopolyploidization.</title>
        <authorList>
            <person name="Zhang X."/>
            <person name="Chen Y."/>
            <person name="Wang L."/>
            <person name="Yuan Y."/>
            <person name="Fang M."/>
            <person name="Shi L."/>
            <person name="Lu R."/>
            <person name="Comes H.P."/>
            <person name="Ma Y."/>
            <person name="Chen Y."/>
            <person name="Huang G."/>
            <person name="Zhou Y."/>
            <person name="Zheng Z."/>
            <person name="Qiu Y."/>
        </authorList>
    </citation>
    <scope>NUCLEOTIDE SEQUENCE [LARGE SCALE GENOMIC DNA]</scope>
    <source>
        <tissue evidence="2">Roots</tissue>
    </source>
</reference>
<proteinExistence type="predicted"/>
<dbReference type="PANTHER" id="PTHR36075:SF1">
    <property type="entry name" value="OS03G0595200 PROTEIN"/>
    <property type="match status" value="1"/>
</dbReference>
<protein>
    <submittedName>
        <fullName evidence="2">Uncharacterized protein</fullName>
    </submittedName>
</protein>
<gene>
    <name evidence="2" type="ORF">SAY87_002930</name>
</gene>
<dbReference type="AlphaFoldDB" id="A0AAN7KMF0"/>
<feature type="compositionally biased region" description="Basic and acidic residues" evidence="1">
    <location>
        <begin position="34"/>
        <end position="55"/>
    </location>
</feature>
<dbReference type="PANTHER" id="PTHR36075">
    <property type="entry name" value="BNAA10G09820D PROTEIN"/>
    <property type="match status" value="1"/>
</dbReference>
<keyword evidence="3" id="KW-1185">Reference proteome</keyword>
<name>A0AAN7KMF0_9MYRT</name>
<feature type="compositionally biased region" description="Basic and acidic residues" evidence="1">
    <location>
        <begin position="74"/>
        <end position="92"/>
    </location>
</feature>
<dbReference type="Proteomes" id="UP001345219">
    <property type="component" value="Chromosome 3"/>
</dbReference>